<evidence type="ECO:0000256" key="4">
    <source>
        <dbReference type="ARBA" id="ARBA00023186"/>
    </source>
</evidence>
<sequence>MATKHTRYYELLGVASDASVDDLKKAYRRKALQLHPDKRGNTPEAQDEFTTMKAAYDVLSDPKQREIYDTMGEDGLRVMNEFGEMSFDEVVAAALGAVIALGPCAKAMIIVGVVVALGLVLMVPSTSMYRDASETYFDVVVFWCVRADADVDWTWVNAFIPMWILDALYVCWKGCSMLAGETPSEEDKNERPPPISRALAKGAILLHVALFILTQIFVAMKLQGSVSWSCGAVLAPLFALESLYLLEKLVAAHHVYSAFRARSDAPTNFLVVEIGRSCIFSLLRIAFEILLALRVDETITASWWVVFIPVWLVLAAVLAPLVKALVARSRVTDEERPNACMNVCLIVACGAMLSPFVVLAARLESSFSSVYILLPWFILAGGLLCVISACLCCSAPPPTSYDDEPTVESPQGGPEASPHPYFHNEDNMA</sequence>
<keyword evidence="3" id="KW-0564">Palmitate</keyword>
<feature type="region of interest" description="Disordered" evidence="6">
    <location>
        <begin position="402"/>
        <end position="429"/>
    </location>
</feature>
<dbReference type="OrthoDB" id="10250354at2759"/>
<feature type="domain" description="J" evidence="8">
    <location>
        <begin position="7"/>
        <end position="72"/>
    </location>
</feature>
<evidence type="ECO:0000256" key="7">
    <source>
        <dbReference type="SAM" id="Phobius"/>
    </source>
</evidence>
<dbReference type="EMBL" id="JNBR01000038">
    <property type="protein sequence ID" value="OQR99852.1"/>
    <property type="molecule type" value="Genomic_DNA"/>
</dbReference>
<dbReference type="AlphaFoldDB" id="A0A1V9ZPD3"/>
<dbReference type="InterPro" id="IPR019396">
    <property type="entry name" value="TM_Fragile-X-F-assoc"/>
</dbReference>
<evidence type="ECO:0000256" key="1">
    <source>
        <dbReference type="ARBA" id="ARBA00004635"/>
    </source>
</evidence>
<dbReference type="Proteomes" id="UP000243579">
    <property type="component" value="Unassembled WGS sequence"/>
</dbReference>
<dbReference type="InterPro" id="IPR036869">
    <property type="entry name" value="J_dom_sf"/>
</dbReference>
<dbReference type="PROSITE" id="PS00636">
    <property type="entry name" value="DNAJ_1"/>
    <property type="match status" value="1"/>
</dbReference>
<dbReference type="CDD" id="cd06257">
    <property type="entry name" value="DnaJ"/>
    <property type="match status" value="1"/>
</dbReference>
<dbReference type="Gene3D" id="1.10.287.110">
    <property type="entry name" value="DnaJ domain"/>
    <property type="match status" value="1"/>
</dbReference>
<feature type="transmembrane region" description="Helical" evidence="7">
    <location>
        <begin position="267"/>
        <end position="291"/>
    </location>
</feature>
<feature type="transmembrane region" description="Helical" evidence="7">
    <location>
        <begin position="303"/>
        <end position="327"/>
    </location>
</feature>
<dbReference type="SUPFAM" id="SSF46565">
    <property type="entry name" value="Chaperone J-domain"/>
    <property type="match status" value="1"/>
</dbReference>
<dbReference type="PANTHER" id="PTHR44027:SF7">
    <property type="entry name" value="DNAJ HOMOLOG SUBFAMILY C MEMBER 5 HOMOLOG"/>
    <property type="match status" value="1"/>
</dbReference>
<dbReference type="PRINTS" id="PR00625">
    <property type="entry name" value="JDOMAIN"/>
</dbReference>
<dbReference type="PROSITE" id="PS50076">
    <property type="entry name" value="DNAJ_2"/>
    <property type="match status" value="1"/>
</dbReference>
<evidence type="ECO:0000256" key="5">
    <source>
        <dbReference type="ARBA" id="ARBA00023288"/>
    </source>
</evidence>
<feature type="transmembrane region" description="Helical" evidence="7">
    <location>
        <begin position="226"/>
        <end position="246"/>
    </location>
</feature>
<keyword evidence="4" id="KW-0143">Chaperone</keyword>
<proteinExistence type="predicted"/>
<evidence type="ECO:0000259" key="8">
    <source>
        <dbReference type="PROSITE" id="PS50076"/>
    </source>
</evidence>
<dbReference type="Pfam" id="PF10269">
    <property type="entry name" value="Tmemb_185A"/>
    <property type="match status" value="2"/>
</dbReference>
<dbReference type="InterPro" id="IPR051434">
    <property type="entry name" value="DnaJ_C_subfamily_member5"/>
</dbReference>
<evidence type="ECO:0000256" key="2">
    <source>
        <dbReference type="ARBA" id="ARBA00023136"/>
    </source>
</evidence>
<dbReference type="InterPro" id="IPR001623">
    <property type="entry name" value="DnaJ_domain"/>
</dbReference>
<protein>
    <recommendedName>
        <fullName evidence="8">J domain-containing protein</fullName>
    </recommendedName>
</protein>
<accession>A0A1V9ZPD3</accession>
<feature type="transmembrane region" description="Helical" evidence="7">
    <location>
        <begin position="90"/>
        <end position="123"/>
    </location>
</feature>
<evidence type="ECO:0000256" key="6">
    <source>
        <dbReference type="SAM" id="MobiDB-lite"/>
    </source>
</evidence>
<dbReference type="PANTHER" id="PTHR44027">
    <property type="entry name" value="DNAJ HOMOLOG SUBFAMILY C MEMBER 5 HOMOLOG"/>
    <property type="match status" value="1"/>
</dbReference>
<dbReference type="STRING" id="1202772.A0A1V9ZPD3"/>
<organism evidence="9 10">
    <name type="scientific">Achlya hypogyna</name>
    <name type="common">Oomycete</name>
    <name type="synonym">Protoachlya hypogyna</name>
    <dbReference type="NCBI Taxonomy" id="1202772"/>
    <lineage>
        <taxon>Eukaryota</taxon>
        <taxon>Sar</taxon>
        <taxon>Stramenopiles</taxon>
        <taxon>Oomycota</taxon>
        <taxon>Saprolegniomycetes</taxon>
        <taxon>Saprolegniales</taxon>
        <taxon>Achlyaceae</taxon>
        <taxon>Achlya</taxon>
    </lineage>
</organism>
<evidence type="ECO:0000256" key="3">
    <source>
        <dbReference type="ARBA" id="ARBA00023139"/>
    </source>
</evidence>
<dbReference type="GO" id="GO:0005737">
    <property type="term" value="C:cytoplasm"/>
    <property type="evidence" value="ECO:0007669"/>
    <property type="project" value="UniProtKB-ARBA"/>
</dbReference>
<keyword evidence="2 7" id="KW-0472">Membrane</keyword>
<keyword evidence="7" id="KW-0812">Transmembrane</keyword>
<comment type="subcellular location">
    <subcellularLocation>
        <location evidence="1">Membrane</location>
        <topology evidence="1">Lipid-anchor</topology>
    </subcellularLocation>
</comment>
<feature type="transmembrane region" description="Helical" evidence="7">
    <location>
        <begin position="339"/>
        <end position="361"/>
    </location>
</feature>
<feature type="transmembrane region" description="Helical" evidence="7">
    <location>
        <begin position="198"/>
        <end position="220"/>
    </location>
</feature>
<dbReference type="Pfam" id="PF00226">
    <property type="entry name" value="DnaJ"/>
    <property type="match status" value="1"/>
</dbReference>
<dbReference type="InterPro" id="IPR018253">
    <property type="entry name" value="DnaJ_domain_CS"/>
</dbReference>
<dbReference type="SMART" id="SM00271">
    <property type="entry name" value="DnaJ"/>
    <property type="match status" value="1"/>
</dbReference>
<name>A0A1V9ZPD3_ACHHY</name>
<evidence type="ECO:0000313" key="10">
    <source>
        <dbReference type="Proteomes" id="UP000243579"/>
    </source>
</evidence>
<dbReference type="GO" id="GO:0016020">
    <property type="term" value="C:membrane"/>
    <property type="evidence" value="ECO:0007669"/>
    <property type="project" value="UniProtKB-SubCell"/>
</dbReference>
<feature type="transmembrane region" description="Helical" evidence="7">
    <location>
        <begin position="373"/>
        <end position="393"/>
    </location>
</feature>
<keyword evidence="10" id="KW-1185">Reference proteome</keyword>
<keyword evidence="7" id="KW-1133">Transmembrane helix</keyword>
<reference evidence="9 10" key="1">
    <citation type="journal article" date="2014" name="Genome Biol. Evol.">
        <title>The secreted proteins of Achlya hypogyna and Thraustotheca clavata identify the ancestral oomycete secretome and reveal gene acquisitions by horizontal gene transfer.</title>
        <authorList>
            <person name="Misner I."/>
            <person name="Blouin N."/>
            <person name="Leonard G."/>
            <person name="Richards T.A."/>
            <person name="Lane C.E."/>
        </authorList>
    </citation>
    <scope>NUCLEOTIDE SEQUENCE [LARGE SCALE GENOMIC DNA]</scope>
    <source>
        <strain evidence="9 10">ATCC 48635</strain>
    </source>
</reference>
<gene>
    <name evidence="9" type="ORF">ACHHYP_04230</name>
</gene>
<comment type="caution">
    <text evidence="9">The sequence shown here is derived from an EMBL/GenBank/DDBJ whole genome shotgun (WGS) entry which is preliminary data.</text>
</comment>
<evidence type="ECO:0000313" key="9">
    <source>
        <dbReference type="EMBL" id="OQR99852.1"/>
    </source>
</evidence>
<keyword evidence="5" id="KW-0449">Lipoprotein</keyword>